<evidence type="ECO:0000313" key="6">
    <source>
        <dbReference type="EMBL" id="MFA1771418.1"/>
    </source>
</evidence>
<dbReference type="PANTHER" id="PTHR30146:SF144">
    <property type="entry name" value="LACI-FAMILY TRANSCRIPTION REGULATOR"/>
    <property type="match status" value="1"/>
</dbReference>
<evidence type="ECO:0000313" key="7">
    <source>
        <dbReference type="Proteomes" id="UP000323866"/>
    </source>
</evidence>
<keyword evidence="8" id="KW-1185">Reference proteome</keyword>
<accession>A0A5M8Q8Z9</accession>
<dbReference type="PROSITE" id="PS00356">
    <property type="entry name" value="HTH_LACI_1"/>
    <property type="match status" value="1"/>
</dbReference>
<reference evidence="6 8" key="3">
    <citation type="submission" date="2024-08" db="EMBL/GenBank/DDBJ databases">
        <authorList>
            <person name="Wei W."/>
        </authorList>
    </citation>
    <scope>NUCLEOTIDE SEQUENCE [LARGE SCALE GENOMIC DNA]</scope>
    <source>
        <strain evidence="6 8">XU2</strain>
    </source>
</reference>
<dbReference type="Pfam" id="PF13407">
    <property type="entry name" value="Peripla_BP_4"/>
    <property type="match status" value="1"/>
</dbReference>
<dbReference type="GO" id="GO:0003700">
    <property type="term" value="F:DNA-binding transcription factor activity"/>
    <property type="evidence" value="ECO:0007669"/>
    <property type="project" value="TreeGrafter"/>
</dbReference>
<name>A0A5M8Q8Z9_9BACT</name>
<dbReference type="Gene3D" id="1.10.260.40">
    <property type="entry name" value="lambda repressor-like DNA-binding domains"/>
    <property type="match status" value="1"/>
</dbReference>
<dbReference type="InterPro" id="IPR010982">
    <property type="entry name" value="Lambda_DNA-bd_dom_sf"/>
</dbReference>
<evidence type="ECO:0000313" key="8">
    <source>
        <dbReference type="Proteomes" id="UP001570846"/>
    </source>
</evidence>
<dbReference type="CDD" id="cd06307">
    <property type="entry name" value="PBP1_sugar_binding"/>
    <property type="match status" value="1"/>
</dbReference>
<reference evidence="5 7" key="2">
    <citation type="submission" date="2019-09" db="EMBL/GenBank/DDBJ databases">
        <title>A bacterium isolated from glacier soil.</title>
        <authorList>
            <person name="Liu Q."/>
        </authorList>
    </citation>
    <scope>NUCLEOTIDE SEQUENCE [LARGE SCALE GENOMIC DNA]</scope>
    <source>
        <strain evidence="5 7">MDT1-10-3</strain>
    </source>
</reference>
<dbReference type="PANTHER" id="PTHR30146">
    <property type="entry name" value="LACI-RELATED TRANSCRIPTIONAL REPRESSOR"/>
    <property type="match status" value="1"/>
</dbReference>
<dbReference type="EMBL" id="JBGOGF010000004">
    <property type="protein sequence ID" value="MFA1771418.1"/>
    <property type="molecule type" value="Genomic_DNA"/>
</dbReference>
<dbReference type="AlphaFoldDB" id="A0A5M8Q8Z9"/>
<keyword evidence="3" id="KW-0804">Transcription</keyword>
<dbReference type="SUPFAM" id="SSF47413">
    <property type="entry name" value="lambda repressor-like DNA-binding domains"/>
    <property type="match status" value="1"/>
</dbReference>
<dbReference type="Gene3D" id="3.40.50.2300">
    <property type="match status" value="2"/>
</dbReference>
<organism evidence="5 7">
    <name type="scientific">Rufibacter glacialis</name>
    <dbReference type="NCBI Taxonomy" id="1259555"/>
    <lineage>
        <taxon>Bacteria</taxon>
        <taxon>Pseudomonadati</taxon>
        <taxon>Bacteroidota</taxon>
        <taxon>Cytophagia</taxon>
        <taxon>Cytophagales</taxon>
        <taxon>Hymenobacteraceae</taxon>
        <taxon>Rufibacter</taxon>
    </lineage>
</organism>
<dbReference type="EMBL" id="VKKZ01000022">
    <property type="protein sequence ID" value="KAA6432435.1"/>
    <property type="molecule type" value="Genomic_DNA"/>
</dbReference>
<dbReference type="GO" id="GO:0000976">
    <property type="term" value="F:transcription cis-regulatory region binding"/>
    <property type="evidence" value="ECO:0007669"/>
    <property type="project" value="TreeGrafter"/>
</dbReference>
<dbReference type="InterPro" id="IPR025997">
    <property type="entry name" value="SBP_2_dom"/>
</dbReference>
<gene>
    <name evidence="6" type="ORF">ACD591_08965</name>
    <name evidence="5" type="ORF">FOE74_15150</name>
</gene>
<evidence type="ECO:0000259" key="4">
    <source>
        <dbReference type="PROSITE" id="PS50932"/>
    </source>
</evidence>
<dbReference type="Proteomes" id="UP001570846">
    <property type="component" value="Unassembled WGS sequence"/>
</dbReference>
<dbReference type="CDD" id="cd01392">
    <property type="entry name" value="HTH_LacI"/>
    <property type="match status" value="1"/>
</dbReference>
<evidence type="ECO:0000256" key="2">
    <source>
        <dbReference type="ARBA" id="ARBA00023125"/>
    </source>
</evidence>
<dbReference type="InterPro" id="IPR028082">
    <property type="entry name" value="Peripla_BP_I"/>
</dbReference>
<dbReference type="SMART" id="SM00354">
    <property type="entry name" value="HTH_LACI"/>
    <property type="match status" value="1"/>
</dbReference>
<evidence type="ECO:0000256" key="1">
    <source>
        <dbReference type="ARBA" id="ARBA00023015"/>
    </source>
</evidence>
<dbReference type="SUPFAM" id="SSF53822">
    <property type="entry name" value="Periplasmic binding protein-like I"/>
    <property type="match status" value="1"/>
</dbReference>
<dbReference type="Proteomes" id="UP000323866">
    <property type="component" value="Unassembled WGS sequence"/>
</dbReference>
<dbReference type="PROSITE" id="PS50932">
    <property type="entry name" value="HTH_LACI_2"/>
    <property type="match status" value="1"/>
</dbReference>
<sequence length="359" mass="40895">MKTGNADRMVRIKDIAEKAKVSTGTVDRVLHDRGRVADDVRLRVLKIAKELNYKPNLLARALVKNKSFRLAALIPDPSIDGYWQSPKDGVEKAEGELKQYGIMVTQFIFDPFDANSFSKTADTLDATKFDGILIAPIFYRQSLGYFRQWKQKGVPFVLFNTHIPDYEPLMYIGQDSYQSGFLAGKLLHYGSKEKGTFVVAHIGEDIQNSSHLLHKEQGFKDYFFQHHLEKEHQVLPIDFQGNSSAAVAGQLEEVLQKNPQVKGIFVTTSKANMIAEYLHRKKVEGICLIGYDLIEKNLHYLENGTIDFLINQNPKGQGYYGIYALADHLVFQKKNQPIKYLPLDIITKENLQYYIDADN</sequence>
<feature type="domain" description="HTH lacI-type" evidence="4">
    <location>
        <begin position="10"/>
        <end position="64"/>
    </location>
</feature>
<evidence type="ECO:0000256" key="3">
    <source>
        <dbReference type="ARBA" id="ARBA00023163"/>
    </source>
</evidence>
<keyword evidence="1" id="KW-0805">Transcription regulation</keyword>
<dbReference type="RefSeq" id="WP_149099467.1">
    <property type="nucleotide sequence ID" value="NZ_BMMG01000005.1"/>
</dbReference>
<protein>
    <submittedName>
        <fullName evidence="6">LacI family DNA-binding transcriptional regulator</fullName>
    </submittedName>
    <submittedName>
        <fullName evidence="5">Substrate-binding domain-containing protein</fullName>
    </submittedName>
</protein>
<keyword evidence="2 6" id="KW-0238">DNA-binding</keyword>
<evidence type="ECO:0000313" key="5">
    <source>
        <dbReference type="EMBL" id="KAA6432435.1"/>
    </source>
</evidence>
<dbReference type="OrthoDB" id="628703at2"/>
<dbReference type="InterPro" id="IPR000843">
    <property type="entry name" value="HTH_LacI"/>
</dbReference>
<proteinExistence type="predicted"/>
<dbReference type="Pfam" id="PF00356">
    <property type="entry name" value="LacI"/>
    <property type="match status" value="1"/>
</dbReference>
<comment type="caution">
    <text evidence="5">The sequence shown here is derived from an EMBL/GenBank/DDBJ whole genome shotgun (WGS) entry which is preliminary data.</text>
</comment>
<reference evidence="5 7" key="1">
    <citation type="submission" date="2019-07" db="EMBL/GenBank/DDBJ databases">
        <authorList>
            <person name="Qu J.-H."/>
        </authorList>
    </citation>
    <scope>NUCLEOTIDE SEQUENCE [LARGE SCALE GENOMIC DNA]</scope>
    <source>
        <strain evidence="5 7">MDT1-10-3</strain>
    </source>
</reference>